<dbReference type="STRING" id="355548.SAMN04487945_1272"/>
<sequence>MFDTPADTPPVLVALSLVSTALAGVAFAASPTPPPRAAPLAGTVDAVAAADTAGVETREVAAEALRLTPNEVAVRSDAGTAHAQFAYGLVVPVREDTRLWAVLHGTPPDDRFADPSALRSAADDATAREHRWRDDPARLTVRRVTWRGVDVTLVGA</sequence>
<organism evidence="1 2">
    <name type="scientific">Halobacterium jilantaiense</name>
    <dbReference type="NCBI Taxonomy" id="355548"/>
    <lineage>
        <taxon>Archaea</taxon>
        <taxon>Methanobacteriati</taxon>
        <taxon>Methanobacteriota</taxon>
        <taxon>Stenosarchaea group</taxon>
        <taxon>Halobacteria</taxon>
        <taxon>Halobacteriales</taxon>
        <taxon>Halobacteriaceae</taxon>
        <taxon>Halobacterium</taxon>
    </lineage>
</organism>
<gene>
    <name evidence="1" type="ORF">SAMN04487945_1272</name>
</gene>
<dbReference type="OrthoDB" id="157493at2157"/>
<reference evidence="1 2" key="1">
    <citation type="submission" date="2016-10" db="EMBL/GenBank/DDBJ databases">
        <authorList>
            <person name="de Groot N.N."/>
        </authorList>
    </citation>
    <scope>NUCLEOTIDE SEQUENCE [LARGE SCALE GENOMIC DNA]</scope>
    <source>
        <strain evidence="1 2">CGMCC 1.5337</strain>
    </source>
</reference>
<evidence type="ECO:0000313" key="1">
    <source>
        <dbReference type="EMBL" id="SEW07250.1"/>
    </source>
</evidence>
<evidence type="ECO:0000313" key="2">
    <source>
        <dbReference type="Proteomes" id="UP000198518"/>
    </source>
</evidence>
<dbReference type="EMBL" id="FOJA01000001">
    <property type="protein sequence ID" value="SEW07250.1"/>
    <property type="molecule type" value="Genomic_DNA"/>
</dbReference>
<keyword evidence="2" id="KW-1185">Reference proteome</keyword>
<dbReference type="AlphaFoldDB" id="A0A1I0NZJ0"/>
<dbReference type="InterPro" id="IPR055707">
    <property type="entry name" value="DUF7283"/>
</dbReference>
<proteinExistence type="predicted"/>
<dbReference type="RefSeq" id="WP_089668514.1">
    <property type="nucleotide sequence ID" value="NZ_FOJA01000001.1"/>
</dbReference>
<dbReference type="Proteomes" id="UP000198518">
    <property type="component" value="Unassembled WGS sequence"/>
</dbReference>
<name>A0A1I0NZJ0_9EURY</name>
<accession>A0A1I0NZJ0</accession>
<protein>
    <submittedName>
        <fullName evidence="1">Uncharacterized protein</fullName>
    </submittedName>
</protein>
<dbReference type="Pfam" id="PF23954">
    <property type="entry name" value="DUF7283"/>
    <property type="match status" value="1"/>
</dbReference>